<gene>
    <name evidence="1" type="ORF">C7I84_06080</name>
</gene>
<proteinExistence type="predicted"/>
<keyword evidence="2" id="KW-1185">Reference proteome</keyword>
<organism evidence="1 2">
    <name type="scientific">Kumtagia ephedrae</name>
    <dbReference type="NCBI Taxonomy" id="2116701"/>
    <lineage>
        <taxon>Bacteria</taxon>
        <taxon>Pseudomonadati</taxon>
        <taxon>Pseudomonadota</taxon>
        <taxon>Alphaproteobacteria</taxon>
        <taxon>Hyphomicrobiales</taxon>
        <taxon>Phyllobacteriaceae</taxon>
        <taxon>Kumtagia</taxon>
    </lineage>
</organism>
<dbReference type="Proteomes" id="UP000241229">
    <property type="component" value="Unassembled WGS sequence"/>
</dbReference>
<sequence length="233" mass="25167">MLYWPTCALNPKETHANPVPFTRGGGRSLNGIERATRTDKGFWSIELTGIVVRHGTGSARAWNALRTGLNGRAGLIVVPAKSWDTAPYASGRFEPRVRTVHDDGTPFSDGTTYSQGAIDIEMAEHAAIGSSVVTLRRLMAADDLSGIRFSYNHALYETGPAIEVEGDLWTVPLFPSVRATIPAGASLECDQPTCLVRLAEDRGMDLPQGKRGFTEASVVFVEAVDHWNDLAAA</sequence>
<dbReference type="OrthoDB" id="7594100at2"/>
<accession>A0A2P7SPW8</accession>
<dbReference type="AlphaFoldDB" id="A0A2P7SPW8"/>
<protein>
    <submittedName>
        <fullName evidence="1">Uncharacterized protein</fullName>
    </submittedName>
</protein>
<reference evidence="1 2" key="1">
    <citation type="submission" date="2018-03" db="EMBL/GenBank/DDBJ databases">
        <title>The draft genome of Mesorhizobium sp. 6GN-30.</title>
        <authorList>
            <person name="Liu L."/>
            <person name="Li L."/>
            <person name="Wang T."/>
            <person name="Zhang X."/>
            <person name="Liang L."/>
        </authorList>
    </citation>
    <scope>NUCLEOTIDE SEQUENCE [LARGE SCALE GENOMIC DNA]</scope>
    <source>
        <strain evidence="1 2">6GN30</strain>
    </source>
</reference>
<name>A0A2P7SPW8_9HYPH</name>
<evidence type="ECO:0000313" key="2">
    <source>
        <dbReference type="Proteomes" id="UP000241229"/>
    </source>
</evidence>
<evidence type="ECO:0000313" key="1">
    <source>
        <dbReference type="EMBL" id="PSJ64509.1"/>
    </source>
</evidence>
<dbReference type="EMBL" id="PXYK01000004">
    <property type="protein sequence ID" value="PSJ64509.1"/>
    <property type="molecule type" value="Genomic_DNA"/>
</dbReference>
<dbReference type="RefSeq" id="WP_106771256.1">
    <property type="nucleotide sequence ID" value="NZ_PXYK01000004.1"/>
</dbReference>
<comment type="caution">
    <text evidence="1">The sequence shown here is derived from an EMBL/GenBank/DDBJ whole genome shotgun (WGS) entry which is preliminary data.</text>
</comment>